<accession>A0AAN7XNR5</accession>
<dbReference type="AlphaFoldDB" id="A0AAN7XNR5"/>
<gene>
    <name evidence="3" type="ORF">PBY51_019786</name>
</gene>
<keyword evidence="4" id="KW-1185">Reference proteome</keyword>
<comment type="caution">
    <text evidence="3">The sequence shown here is derived from an EMBL/GenBank/DDBJ whole genome shotgun (WGS) entry which is preliminary data.</text>
</comment>
<dbReference type="PROSITE" id="PS51257">
    <property type="entry name" value="PROKAR_LIPOPROTEIN"/>
    <property type="match status" value="1"/>
</dbReference>
<proteinExistence type="predicted"/>
<name>A0AAN7XNR5_ELEMC</name>
<evidence type="ECO:0000313" key="3">
    <source>
        <dbReference type="EMBL" id="KAK5865520.1"/>
    </source>
</evidence>
<reference evidence="3 4" key="2">
    <citation type="journal article" date="2023" name="Mol. Biol. Evol.">
        <title>Genomics of Secondarily Temperate Adaptation in the Only Non-Antarctic Icefish.</title>
        <authorList>
            <person name="Rivera-Colon A.G."/>
            <person name="Rayamajhi N."/>
            <person name="Minhas B.F."/>
            <person name="Madrigal G."/>
            <person name="Bilyk K.T."/>
            <person name="Yoon V."/>
            <person name="Hune M."/>
            <person name="Gregory S."/>
            <person name="Cheng C.H.C."/>
            <person name="Catchen J.M."/>
        </authorList>
    </citation>
    <scope>NUCLEOTIDE SEQUENCE [LARGE SCALE GENOMIC DNA]</scope>
    <source>
        <strain evidence="3">JMC-PN-2008</strain>
    </source>
</reference>
<feature type="region of interest" description="Disordered" evidence="1">
    <location>
        <begin position="44"/>
        <end position="108"/>
    </location>
</feature>
<evidence type="ECO:0000256" key="1">
    <source>
        <dbReference type="SAM" id="MobiDB-lite"/>
    </source>
</evidence>
<reference evidence="3 4" key="1">
    <citation type="journal article" date="2023" name="Genes (Basel)">
        <title>Chromosome-Level Genome Assembly and Circadian Gene Repertoire of the Patagonia Blennie Eleginops maclovinus-The Closest Ancestral Proxy of Antarctic Cryonotothenioids.</title>
        <authorList>
            <person name="Cheng C.C."/>
            <person name="Rivera-Colon A.G."/>
            <person name="Minhas B.F."/>
            <person name="Wilson L."/>
            <person name="Rayamajhi N."/>
            <person name="Vargas-Chacoff L."/>
            <person name="Catchen J.M."/>
        </authorList>
    </citation>
    <scope>NUCLEOTIDE SEQUENCE [LARGE SCALE GENOMIC DNA]</scope>
    <source>
        <strain evidence="3">JMC-PN-2008</strain>
    </source>
</reference>
<feature type="compositionally biased region" description="Basic and acidic residues" evidence="1">
    <location>
        <begin position="48"/>
        <end position="60"/>
    </location>
</feature>
<dbReference type="EMBL" id="JAUZQC010000009">
    <property type="protein sequence ID" value="KAK5865520.1"/>
    <property type="molecule type" value="Genomic_DNA"/>
</dbReference>
<feature type="chain" id="PRO_5043011438" evidence="2">
    <location>
        <begin position="40"/>
        <end position="108"/>
    </location>
</feature>
<protein>
    <submittedName>
        <fullName evidence="3">Uncharacterized protein</fullName>
    </submittedName>
</protein>
<evidence type="ECO:0000256" key="2">
    <source>
        <dbReference type="SAM" id="SignalP"/>
    </source>
</evidence>
<sequence>MDSEKGSANKAACGFPSMAGVFFLLLLASCLTFIAPVGSQRTVSSELSDLRGTDPPHREPSLLQETAIKPPTLLEKGKPNHHKLKHKHERKPPSNASSYKAVKYRFDL</sequence>
<feature type="compositionally biased region" description="Basic residues" evidence="1">
    <location>
        <begin position="79"/>
        <end position="90"/>
    </location>
</feature>
<organism evidence="3 4">
    <name type="scientific">Eleginops maclovinus</name>
    <name type="common">Patagonian blennie</name>
    <name type="synonym">Eleginus maclovinus</name>
    <dbReference type="NCBI Taxonomy" id="56733"/>
    <lineage>
        <taxon>Eukaryota</taxon>
        <taxon>Metazoa</taxon>
        <taxon>Chordata</taxon>
        <taxon>Craniata</taxon>
        <taxon>Vertebrata</taxon>
        <taxon>Euteleostomi</taxon>
        <taxon>Actinopterygii</taxon>
        <taxon>Neopterygii</taxon>
        <taxon>Teleostei</taxon>
        <taxon>Neoteleostei</taxon>
        <taxon>Acanthomorphata</taxon>
        <taxon>Eupercaria</taxon>
        <taxon>Perciformes</taxon>
        <taxon>Notothenioidei</taxon>
        <taxon>Eleginopidae</taxon>
        <taxon>Eleginops</taxon>
    </lineage>
</organism>
<feature type="signal peptide" evidence="2">
    <location>
        <begin position="1"/>
        <end position="39"/>
    </location>
</feature>
<dbReference type="Proteomes" id="UP001346869">
    <property type="component" value="Unassembled WGS sequence"/>
</dbReference>
<evidence type="ECO:0000313" key="4">
    <source>
        <dbReference type="Proteomes" id="UP001346869"/>
    </source>
</evidence>
<keyword evidence="2" id="KW-0732">Signal</keyword>